<evidence type="ECO:0000313" key="8">
    <source>
        <dbReference type="Proteomes" id="UP001241758"/>
    </source>
</evidence>
<comment type="caution">
    <text evidence="7">The sequence shown here is derived from an EMBL/GenBank/DDBJ whole genome shotgun (WGS) entry which is preliminary data.</text>
</comment>
<dbReference type="InterPro" id="IPR015424">
    <property type="entry name" value="PyrdxlP-dep_Trfase"/>
</dbReference>
<evidence type="ECO:0000313" key="7">
    <source>
        <dbReference type="EMBL" id="MDI6102322.1"/>
    </source>
</evidence>
<evidence type="ECO:0000256" key="4">
    <source>
        <dbReference type="ARBA" id="ARBA00023239"/>
    </source>
</evidence>
<keyword evidence="4" id="KW-0456">Lyase</keyword>
<dbReference type="EC" id="4.4.1.13" evidence="2"/>
<name>A0ABT6WRF1_9ACTN</name>
<dbReference type="PANTHER" id="PTHR43525">
    <property type="entry name" value="PROTEIN MALY"/>
    <property type="match status" value="1"/>
</dbReference>
<keyword evidence="8" id="KW-1185">Reference proteome</keyword>
<feature type="domain" description="Aminotransferase class I/classII large" evidence="6">
    <location>
        <begin position="83"/>
        <end position="364"/>
    </location>
</feature>
<dbReference type="Pfam" id="PF00155">
    <property type="entry name" value="Aminotran_1_2"/>
    <property type="match status" value="1"/>
</dbReference>
<evidence type="ECO:0000256" key="1">
    <source>
        <dbReference type="ARBA" id="ARBA00001933"/>
    </source>
</evidence>
<organism evidence="7 8">
    <name type="scientific">Actinoplanes sandaracinus</name>
    <dbReference type="NCBI Taxonomy" id="3045177"/>
    <lineage>
        <taxon>Bacteria</taxon>
        <taxon>Bacillati</taxon>
        <taxon>Actinomycetota</taxon>
        <taxon>Actinomycetes</taxon>
        <taxon>Micromonosporales</taxon>
        <taxon>Micromonosporaceae</taxon>
        <taxon>Actinoplanes</taxon>
    </lineage>
</organism>
<evidence type="ECO:0000256" key="5">
    <source>
        <dbReference type="ARBA" id="ARBA00037974"/>
    </source>
</evidence>
<dbReference type="PANTHER" id="PTHR43525:SF1">
    <property type="entry name" value="PROTEIN MALY"/>
    <property type="match status" value="1"/>
</dbReference>
<accession>A0ABT6WRF1</accession>
<comment type="cofactor">
    <cofactor evidence="1">
        <name>pyridoxal 5'-phosphate</name>
        <dbReference type="ChEBI" id="CHEBI:597326"/>
    </cofactor>
</comment>
<keyword evidence="7" id="KW-0808">Transferase</keyword>
<evidence type="ECO:0000256" key="2">
    <source>
        <dbReference type="ARBA" id="ARBA00012224"/>
    </source>
</evidence>
<dbReference type="Gene3D" id="3.90.1150.10">
    <property type="entry name" value="Aspartate Aminotransferase, domain 1"/>
    <property type="match status" value="1"/>
</dbReference>
<evidence type="ECO:0000259" key="6">
    <source>
        <dbReference type="Pfam" id="PF00155"/>
    </source>
</evidence>
<dbReference type="InterPro" id="IPR051798">
    <property type="entry name" value="Class-II_PLP-Dep_Aminotrans"/>
</dbReference>
<keyword evidence="3" id="KW-0663">Pyridoxal phosphate</keyword>
<dbReference type="Gene3D" id="3.40.640.10">
    <property type="entry name" value="Type I PLP-dependent aspartate aminotransferase-like (Major domain)"/>
    <property type="match status" value="1"/>
</dbReference>
<evidence type="ECO:0000256" key="3">
    <source>
        <dbReference type="ARBA" id="ARBA00022898"/>
    </source>
</evidence>
<sequence>MLDDIDIAALSARPGVKWARARAGGAIPAWIADMDFPAPEPVRAALSRAAEADLGYPVWEEDPLANPLIDAYVERTSAKYGHRPDPAGIRFFTEMIQALQAILHLTTAPGDAVAMHTPGYPPFLETIAQMGRRLVPIPMIDTGSGWTFDPAPVASCRVLILVNPQNPTGRVFTRDELSEIAALAEKHDVLVIADEIHAELIYEPHRHITFASLAPGRTVTLASASKAFNLAGLRCAIADVAVPSVRKALDTLPPLMLGQPGTLGIVGTLAAWEHGEPWLAEVRGLLDRNRRLVAEALPGHHRPEATYLAWLDLRELGPDPAARILAETQVMLSPGPQYGPGGEGYARLNFGTSRPVLEEILRRLGTYRLRS</sequence>
<dbReference type="InterPro" id="IPR004839">
    <property type="entry name" value="Aminotransferase_I/II_large"/>
</dbReference>
<dbReference type="GO" id="GO:0008483">
    <property type="term" value="F:transaminase activity"/>
    <property type="evidence" value="ECO:0007669"/>
    <property type="project" value="UniProtKB-KW"/>
</dbReference>
<protein>
    <recommendedName>
        <fullName evidence="2">cysteine-S-conjugate beta-lyase</fullName>
        <ecNumber evidence="2">4.4.1.13</ecNumber>
    </recommendedName>
</protein>
<dbReference type="SUPFAM" id="SSF53383">
    <property type="entry name" value="PLP-dependent transferases"/>
    <property type="match status" value="1"/>
</dbReference>
<dbReference type="Proteomes" id="UP001241758">
    <property type="component" value="Unassembled WGS sequence"/>
</dbReference>
<dbReference type="CDD" id="cd00609">
    <property type="entry name" value="AAT_like"/>
    <property type="match status" value="1"/>
</dbReference>
<reference evidence="7 8" key="1">
    <citation type="submission" date="2023-05" db="EMBL/GenBank/DDBJ databases">
        <title>Actinoplanes sp. NEAU-A12 genome sequencing.</title>
        <authorList>
            <person name="Wang Z.-S."/>
        </authorList>
    </citation>
    <scope>NUCLEOTIDE SEQUENCE [LARGE SCALE GENOMIC DNA]</scope>
    <source>
        <strain evidence="7 8">NEAU-A12</strain>
    </source>
</reference>
<dbReference type="InterPro" id="IPR015422">
    <property type="entry name" value="PyrdxlP-dep_Trfase_small"/>
</dbReference>
<proteinExistence type="inferred from homology"/>
<keyword evidence="7" id="KW-0032">Aminotransferase</keyword>
<comment type="similarity">
    <text evidence="5">Belongs to the class-II pyridoxal-phosphate-dependent aminotransferase family. MalY/PatB cystathionine beta-lyase subfamily.</text>
</comment>
<gene>
    <name evidence="7" type="ORF">QLQ12_27255</name>
</gene>
<dbReference type="EMBL" id="JASCTH010000019">
    <property type="protein sequence ID" value="MDI6102322.1"/>
    <property type="molecule type" value="Genomic_DNA"/>
</dbReference>
<dbReference type="InterPro" id="IPR015421">
    <property type="entry name" value="PyrdxlP-dep_Trfase_major"/>
</dbReference>
<dbReference type="RefSeq" id="WP_282763357.1">
    <property type="nucleotide sequence ID" value="NZ_JASCTH010000019.1"/>
</dbReference>